<protein>
    <submittedName>
        <fullName evidence="6">Transcriptional regulator</fullName>
    </submittedName>
</protein>
<feature type="domain" description="HTH iclR-type" evidence="4">
    <location>
        <begin position="10"/>
        <end position="71"/>
    </location>
</feature>
<dbReference type="Pfam" id="PF09339">
    <property type="entry name" value="HTH_IclR"/>
    <property type="match status" value="1"/>
</dbReference>
<dbReference type="GO" id="GO:0003677">
    <property type="term" value="F:DNA binding"/>
    <property type="evidence" value="ECO:0007669"/>
    <property type="project" value="UniProtKB-KW"/>
</dbReference>
<dbReference type="Pfam" id="PF01614">
    <property type="entry name" value="IclR_C"/>
    <property type="match status" value="1"/>
</dbReference>
<dbReference type="InterPro" id="IPR014757">
    <property type="entry name" value="Tscrpt_reg_IclR_C"/>
</dbReference>
<dbReference type="Gene3D" id="1.10.10.10">
    <property type="entry name" value="Winged helix-like DNA-binding domain superfamily/Winged helix DNA-binding domain"/>
    <property type="match status" value="1"/>
</dbReference>
<dbReference type="SUPFAM" id="SSF46785">
    <property type="entry name" value="Winged helix' DNA-binding domain"/>
    <property type="match status" value="1"/>
</dbReference>
<accession>H8G460</accession>
<dbReference type="PANTHER" id="PTHR30136">
    <property type="entry name" value="HELIX-TURN-HELIX TRANSCRIPTIONAL REGULATOR, ICLR FAMILY"/>
    <property type="match status" value="1"/>
</dbReference>
<dbReference type="SUPFAM" id="SSF55781">
    <property type="entry name" value="GAF domain-like"/>
    <property type="match status" value="1"/>
</dbReference>
<dbReference type="SMART" id="SM00346">
    <property type="entry name" value="HTH_ICLR"/>
    <property type="match status" value="1"/>
</dbReference>
<evidence type="ECO:0000259" key="5">
    <source>
        <dbReference type="PROSITE" id="PS51078"/>
    </source>
</evidence>
<keyword evidence="1" id="KW-0805">Transcription regulation</keyword>
<dbReference type="GO" id="GO:0045892">
    <property type="term" value="P:negative regulation of DNA-templated transcription"/>
    <property type="evidence" value="ECO:0007669"/>
    <property type="project" value="TreeGrafter"/>
</dbReference>
<proteinExistence type="predicted"/>
<evidence type="ECO:0000259" key="4">
    <source>
        <dbReference type="PROSITE" id="PS51077"/>
    </source>
</evidence>
<evidence type="ECO:0000256" key="1">
    <source>
        <dbReference type="ARBA" id="ARBA00023015"/>
    </source>
</evidence>
<dbReference type="EMBL" id="CM001466">
    <property type="protein sequence ID" value="EHY91158.1"/>
    <property type="molecule type" value="Genomic_DNA"/>
</dbReference>
<dbReference type="InterPro" id="IPR005471">
    <property type="entry name" value="Tscrpt_reg_IclR_N"/>
</dbReference>
<reference evidence="6 7" key="1">
    <citation type="journal article" date="2012" name="Stand. Genomic Sci.">
        <title>Genome sequence of the soil bacterium Saccharomonospora azurea type strain (NA-128(T)).</title>
        <authorList>
            <person name="Klenk H.P."/>
            <person name="Held B."/>
            <person name="Lucas S."/>
            <person name="Lapidus A."/>
            <person name="Copeland A."/>
            <person name="Hammon N."/>
            <person name="Pitluck S."/>
            <person name="Goodwin L.A."/>
            <person name="Han C."/>
            <person name="Tapia R."/>
            <person name="Brambilla E.M."/>
            <person name="Potter G."/>
            <person name="Land M."/>
            <person name="Ivanova N."/>
            <person name="Rohde M."/>
            <person name="Goker M."/>
            <person name="Detter J.C."/>
            <person name="Kyrpides N.C."/>
            <person name="Woyke T."/>
        </authorList>
    </citation>
    <scope>NUCLEOTIDE SEQUENCE [LARGE SCALE GENOMIC DNA]</scope>
    <source>
        <strain evidence="6 7">NA-128</strain>
    </source>
</reference>
<dbReference type="Gene3D" id="3.30.450.40">
    <property type="match status" value="1"/>
</dbReference>
<dbReference type="PROSITE" id="PS51078">
    <property type="entry name" value="ICLR_ED"/>
    <property type="match status" value="1"/>
</dbReference>
<feature type="domain" description="IclR-ED" evidence="5">
    <location>
        <begin position="72"/>
        <end position="259"/>
    </location>
</feature>
<organism evidence="6 7">
    <name type="scientific">Saccharomonospora azurea NA-128</name>
    <dbReference type="NCBI Taxonomy" id="882081"/>
    <lineage>
        <taxon>Bacteria</taxon>
        <taxon>Bacillati</taxon>
        <taxon>Actinomycetota</taxon>
        <taxon>Actinomycetes</taxon>
        <taxon>Pseudonocardiales</taxon>
        <taxon>Pseudonocardiaceae</taxon>
        <taxon>Saccharomonospora</taxon>
    </lineage>
</organism>
<evidence type="ECO:0000313" key="7">
    <source>
        <dbReference type="Proteomes" id="UP000004705"/>
    </source>
</evidence>
<dbReference type="RefSeq" id="WP_005444977.1">
    <property type="nucleotide sequence ID" value="NZ_CM001466.1"/>
</dbReference>
<gene>
    <name evidence="6" type="ORF">SacazDRAFT_04314</name>
</gene>
<dbReference type="PROSITE" id="PS51077">
    <property type="entry name" value="HTH_ICLR"/>
    <property type="match status" value="1"/>
</dbReference>
<keyword evidence="2" id="KW-0238">DNA-binding</keyword>
<dbReference type="InterPro" id="IPR050707">
    <property type="entry name" value="HTH_MetabolicPath_Reg"/>
</dbReference>
<dbReference type="InterPro" id="IPR036388">
    <property type="entry name" value="WH-like_DNA-bd_sf"/>
</dbReference>
<evidence type="ECO:0000313" key="6">
    <source>
        <dbReference type="EMBL" id="EHY91158.1"/>
    </source>
</evidence>
<dbReference type="OrthoDB" id="60629at2"/>
<dbReference type="AlphaFoldDB" id="H8G460"/>
<evidence type="ECO:0000256" key="2">
    <source>
        <dbReference type="ARBA" id="ARBA00023125"/>
    </source>
</evidence>
<dbReference type="HOGENOM" id="CLU_062618_7_0_11"/>
<sequence length="259" mass="27867">MAGNVSTPGATVVSRVLSVLYAFDDRHRRLTATEVARRTGLPVPTAHRLLRELVAGEAITRGADGRYAIGRRLWDVGMLAPEQTELQHVASPFLSDIHAATRATVHLGVRDGMEVLYLDRLSGRASVPVVSRAGSRLPLHPTGVGKVLLAHAPEELCERYLAGPLRRPTIHTITHPDRLRRQLAAVRRDGYATTADEMTLGACSIAVPIARARAERGSGAVEHEVVAALGIVVPSLKRERTRLLAALQVAAQGIGRSLP</sequence>
<dbReference type="PANTHER" id="PTHR30136:SF24">
    <property type="entry name" value="HTH-TYPE TRANSCRIPTIONAL REPRESSOR ALLR"/>
    <property type="match status" value="1"/>
</dbReference>
<evidence type="ECO:0000256" key="3">
    <source>
        <dbReference type="ARBA" id="ARBA00023163"/>
    </source>
</evidence>
<keyword evidence="7" id="KW-1185">Reference proteome</keyword>
<dbReference type="Proteomes" id="UP000004705">
    <property type="component" value="Chromosome"/>
</dbReference>
<dbReference type="InterPro" id="IPR029016">
    <property type="entry name" value="GAF-like_dom_sf"/>
</dbReference>
<keyword evidence="3" id="KW-0804">Transcription</keyword>
<dbReference type="GO" id="GO:0003700">
    <property type="term" value="F:DNA-binding transcription factor activity"/>
    <property type="evidence" value="ECO:0007669"/>
    <property type="project" value="TreeGrafter"/>
</dbReference>
<name>H8G460_9PSEU</name>
<dbReference type="InterPro" id="IPR036390">
    <property type="entry name" value="WH_DNA-bd_sf"/>
</dbReference>